<accession>A0ABQ1I3Z6</accession>
<dbReference type="Pfam" id="PF00106">
    <property type="entry name" value="adh_short"/>
    <property type="match status" value="1"/>
</dbReference>
<evidence type="ECO:0000256" key="2">
    <source>
        <dbReference type="ARBA" id="ARBA00023002"/>
    </source>
</evidence>
<dbReference type="EMBL" id="BMDY01000013">
    <property type="protein sequence ID" value="GGB09831.1"/>
    <property type="molecule type" value="Genomic_DNA"/>
</dbReference>
<evidence type="ECO:0000256" key="3">
    <source>
        <dbReference type="RuleBase" id="RU000363"/>
    </source>
</evidence>
<organism evidence="4 5">
    <name type="scientific">Agarivorans gilvus</name>
    <dbReference type="NCBI Taxonomy" id="680279"/>
    <lineage>
        <taxon>Bacteria</taxon>
        <taxon>Pseudomonadati</taxon>
        <taxon>Pseudomonadota</taxon>
        <taxon>Gammaproteobacteria</taxon>
        <taxon>Alteromonadales</taxon>
        <taxon>Alteromonadaceae</taxon>
        <taxon>Agarivorans</taxon>
    </lineage>
</organism>
<dbReference type="PRINTS" id="PR00080">
    <property type="entry name" value="SDRFAMILY"/>
</dbReference>
<dbReference type="Proteomes" id="UP000651977">
    <property type="component" value="Unassembled WGS sequence"/>
</dbReference>
<dbReference type="CDD" id="cd05374">
    <property type="entry name" value="17beta-HSD-like_SDR_c"/>
    <property type="match status" value="1"/>
</dbReference>
<reference evidence="5" key="1">
    <citation type="journal article" date="2019" name="Int. J. Syst. Evol. Microbiol.">
        <title>The Global Catalogue of Microorganisms (GCM) 10K type strain sequencing project: providing services to taxonomists for standard genome sequencing and annotation.</title>
        <authorList>
            <consortium name="The Broad Institute Genomics Platform"/>
            <consortium name="The Broad Institute Genome Sequencing Center for Infectious Disease"/>
            <person name="Wu L."/>
            <person name="Ma J."/>
        </authorList>
    </citation>
    <scope>NUCLEOTIDE SEQUENCE [LARGE SCALE GENOMIC DNA]</scope>
    <source>
        <strain evidence="5">CGMCC 1.10131</strain>
    </source>
</reference>
<dbReference type="NCBIfam" id="NF004649">
    <property type="entry name" value="PRK05993.1"/>
    <property type="match status" value="1"/>
</dbReference>
<comment type="caution">
    <text evidence="4">The sequence shown here is derived from an EMBL/GenBank/DDBJ whole genome shotgun (WGS) entry which is preliminary data.</text>
</comment>
<protein>
    <submittedName>
        <fullName evidence="4">Short-chain dehydrogenase/reductase</fullName>
    </submittedName>
</protein>
<evidence type="ECO:0000256" key="1">
    <source>
        <dbReference type="ARBA" id="ARBA00006484"/>
    </source>
</evidence>
<keyword evidence="2" id="KW-0560">Oxidoreductase</keyword>
<dbReference type="RefSeq" id="WP_229711194.1">
    <property type="nucleotide sequence ID" value="NZ_BMDY01000013.1"/>
</dbReference>
<gene>
    <name evidence="4" type="ORF">GCM10007414_24030</name>
</gene>
<keyword evidence="5" id="KW-1185">Reference proteome</keyword>
<dbReference type="SUPFAM" id="SSF51735">
    <property type="entry name" value="NAD(P)-binding Rossmann-fold domains"/>
    <property type="match status" value="1"/>
</dbReference>
<evidence type="ECO:0000313" key="4">
    <source>
        <dbReference type="EMBL" id="GGB09831.1"/>
    </source>
</evidence>
<dbReference type="PANTHER" id="PTHR44169">
    <property type="entry name" value="NADPH-DEPENDENT 1-ACYLDIHYDROXYACETONE PHOSPHATE REDUCTASE"/>
    <property type="match status" value="1"/>
</dbReference>
<proteinExistence type="inferred from homology"/>
<comment type="similarity">
    <text evidence="1 3">Belongs to the short-chain dehydrogenases/reductases (SDR) family.</text>
</comment>
<dbReference type="InterPro" id="IPR036291">
    <property type="entry name" value="NAD(P)-bd_dom_sf"/>
</dbReference>
<dbReference type="PANTHER" id="PTHR44169:SF6">
    <property type="entry name" value="NADPH-DEPENDENT 1-ACYLDIHYDROXYACETONE PHOSPHATE REDUCTASE"/>
    <property type="match status" value="1"/>
</dbReference>
<evidence type="ECO:0000313" key="5">
    <source>
        <dbReference type="Proteomes" id="UP000651977"/>
    </source>
</evidence>
<dbReference type="InterPro" id="IPR020904">
    <property type="entry name" value="Sc_DH/Rdtase_CS"/>
</dbReference>
<name>A0ABQ1I3Z6_9ALTE</name>
<dbReference type="Gene3D" id="3.40.50.720">
    <property type="entry name" value="NAD(P)-binding Rossmann-like Domain"/>
    <property type="match status" value="1"/>
</dbReference>
<sequence>MNPSFKTILITGCSSGIGLYCASQLQQRGHRVIASCRQLSDVERLQQTGLPAIQLDLASESSIEQGWQQALKLAEGKIDVLFNNGAYGQPGALEDLPTQALRQQFDSNFFGWHHLSRIALAHMLARQQGKIIQNSSVLGLVAMKYRGAYNASKFAIEGYTDTLRLELADTPIQVSLIEPGPITSAFRQNAKAAFLEHVKVEQSRHHSAYQNTLQRLDKEGPSTRFTLPPSAVYKALLHAIESPRPKARYYVTFPTHLFAYLRRILPVSLLDAILKKS</sequence>
<dbReference type="PROSITE" id="PS00061">
    <property type="entry name" value="ADH_SHORT"/>
    <property type="match status" value="1"/>
</dbReference>
<dbReference type="InterPro" id="IPR002347">
    <property type="entry name" value="SDR_fam"/>
</dbReference>
<dbReference type="PRINTS" id="PR00081">
    <property type="entry name" value="GDHRDH"/>
</dbReference>